<dbReference type="InterPro" id="IPR036388">
    <property type="entry name" value="WH-like_DNA-bd_sf"/>
</dbReference>
<dbReference type="Gene3D" id="1.10.10.10">
    <property type="entry name" value="Winged helix-like DNA-binding domain superfamily/Winged helix DNA-binding domain"/>
    <property type="match status" value="1"/>
</dbReference>
<dbReference type="InterPro" id="IPR011711">
    <property type="entry name" value="GntR_C"/>
</dbReference>
<dbReference type="InterPro" id="IPR036390">
    <property type="entry name" value="WH_DNA-bd_sf"/>
</dbReference>
<dbReference type="SUPFAM" id="SSF46785">
    <property type="entry name" value="Winged helix' DNA-binding domain"/>
    <property type="match status" value="1"/>
</dbReference>
<accession>A0ABN0SN66</accession>
<protein>
    <recommendedName>
        <fullName evidence="5">HTH gntR-type domain-containing protein</fullName>
    </recommendedName>
</protein>
<evidence type="ECO:0000313" key="7">
    <source>
        <dbReference type="Proteomes" id="UP001498238"/>
    </source>
</evidence>
<dbReference type="CDD" id="cd07377">
    <property type="entry name" value="WHTH_GntR"/>
    <property type="match status" value="1"/>
</dbReference>
<keyword evidence="2" id="KW-0238">DNA-binding</keyword>
<keyword evidence="3" id="KW-0804">Transcription</keyword>
<evidence type="ECO:0000259" key="5">
    <source>
        <dbReference type="PROSITE" id="PS50949"/>
    </source>
</evidence>
<dbReference type="RefSeq" id="WP_339392701.1">
    <property type="nucleotide sequence ID" value="NZ_BAAAAF010000006.1"/>
</dbReference>
<dbReference type="SMART" id="SM00345">
    <property type="entry name" value="HTH_GNTR"/>
    <property type="match status" value="1"/>
</dbReference>
<organism evidence="6 7">
    <name type="scientific">Brevibacterium metallidurans</name>
    <dbReference type="NCBI Taxonomy" id="1482676"/>
    <lineage>
        <taxon>Bacteria</taxon>
        <taxon>Bacillati</taxon>
        <taxon>Actinomycetota</taxon>
        <taxon>Actinomycetes</taxon>
        <taxon>Micrococcales</taxon>
        <taxon>Brevibacteriaceae</taxon>
        <taxon>Brevibacterium</taxon>
    </lineage>
</organism>
<sequence length="221" mass="24074">MRGFRPQRAEPATELSTAARVHAELRRRIIHGELPAGTALSENGLAAEFEVSRTPVREVLRELITEGLLEVGARRQNIVTDCPRERAREIALMLGALGELVAHEAPQVLGAGDSDELHLILIRAEREIAAGRSHDALDSFDHFLIRLAELAGLPIVADTMRRLCAHVRLAEGASALDRDRQQGQVALLRELAEAIDSGDREAARTRMRSVTSASGPHAGDQ</sequence>
<dbReference type="Pfam" id="PF07729">
    <property type="entry name" value="FCD"/>
    <property type="match status" value="1"/>
</dbReference>
<dbReference type="PRINTS" id="PR00035">
    <property type="entry name" value="HTHGNTR"/>
</dbReference>
<dbReference type="InterPro" id="IPR008920">
    <property type="entry name" value="TF_FadR/GntR_C"/>
</dbReference>
<dbReference type="PROSITE" id="PS50949">
    <property type="entry name" value="HTH_GNTR"/>
    <property type="match status" value="1"/>
</dbReference>
<comment type="caution">
    <text evidence="6">The sequence shown here is derived from an EMBL/GenBank/DDBJ whole genome shotgun (WGS) entry which is preliminary data.</text>
</comment>
<dbReference type="Gene3D" id="1.20.120.530">
    <property type="entry name" value="GntR ligand-binding domain-like"/>
    <property type="match status" value="1"/>
</dbReference>
<dbReference type="InterPro" id="IPR000524">
    <property type="entry name" value="Tscrpt_reg_HTH_GntR"/>
</dbReference>
<gene>
    <name evidence="6" type="ORF">NCCP602_18230</name>
</gene>
<reference evidence="6 7" key="1">
    <citation type="submission" date="2024-01" db="EMBL/GenBank/DDBJ databases">
        <title>Characterization of antibiotic resistant novel bacterial strains and their environmental applications.</title>
        <authorList>
            <person name="Manzoor S."/>
            <person name="Abbas S."/>
            <person name="Arshad M."/>
            <person name="Ahmed I."/>
        </authorList>
    </citation>
    <scope>NUCLEOTIDE SEQUENCE [LARGE SCALE GENOMIC DNA]</scope>
    <source>
        <strain evidence="6 7">NCCP-602</strain>
    </source>
</reference>
<dbReference type="PANTHER" id="PTHR43537:SF5">
    <property type="entry name" value="UXU OPERON TRANSCRIPTIONAL REGULATOR"/>
    <property type="match status" value="1"/>
</dbReference>
<keyword evidence="1" id="KW-0805">Transcription regulation</keyword>
<evidence type="ECO:0000256" key="2">
    <source>
        <dbReference type="ARBA" id="ARBA00023125"/>
    </source>
</evidence>
<evidence type="ECO:0000256" key="1">
    <source>
        <dbReference type="ARBA" id="ARBA00023015"/>
    </source>
</evidence>
<dbReference type="EMBL" id="BAAAAF010000006">
    <property type="protein sequence ID" value="GAA0035862.1"/>
    <property type="molecule type" value="Genomic_DNA"/>
</dbReference>
<feature type="domain" description="HTH gntR-type" evidence="5">
    <location>
        <begin position="15"/>
        <end position="82"/>
    </location>
</feature>
<evidence type="ECO:0000256" key="4">
    <source>
        <dbReference type="SAM" id="MobiDB-lite"/>
    </source>
</evidence>
<keyword evidence="7" id="KW-1185">Reference proteome</keyword>
<evidence type="ECO:0000256" key="3">
    <source>
        <dbReference type="ARBA" id="ARBA00023163"/>
    </source>
</evidence>
<dbReference type="SUPFAM" id="SSF48008">
    <property type="entry name" value="GntR ligand-binding domain-like"/>
    <property type="match status" value="1"/>
</dbReference>
<name>A0ABN0SN66_9MICO</name>
<proteinExistence type="predicted"/>
<dbReference type="Pfam" id="PF00392">
    <property type="entry name" value="GntR"/>
    <property type="match status" value="1"/>
</dbReference>
<dbReference type="Proteomes" id="UP001498238">
    <property type="component" value="Unassembled WGS sequence"/>
</dbReference>
<evidence type="ECO:0000313" key="6">
    <source>
        <dbReference type="EMBL" id="GAA0035862.1"/>
    </source>
</evidence>
<dbReference type="PANTHER" id="PTHR43537">
    <property type="entry name" value="TRANSCRIPTIONAL REGULATOR, GNTR FAMILY"/>
    <property type="match status" value="1"/>
</dbReference>
<feature type="region of interest" description="Disordered" evidence="4">
    <location>
        <begin position="199"/>
        <end position="221"/>
    </location>
</feature>